<keyword evidence="3" id="KW-1185">Reference proteome</keyword>
<dbReference type="Pfam" id="PF00646">
    <property type="entry name" value="F-box"/>
    <property type="match status" value="1"/>
</dbReference>
<evidence type="ECO:0000313" key="3">
    <source>
        <dbReference type="Proteomes" id="UP001642540"/>
    </source>
</evidence>
<feature type="domain" description="F-box" evidence="1">
    <location>
        <begin position="16"/>
        <end position="46"/>
    </location>
</feature>
<gene>
    <name evidence="2" type="ORF">ODALV1_LOCUS25824</name>
</gene>
<evidence type="ECO:0000259" key="1">
    <source>
        <dbReference type="Pfam" id="PF00646"/>
    </source>
</evidence>
<comment type="caution">
    <text evidence="2">The sequence shown here is derived from an EMBL/GenBank/DDBJ whole genome shotgun (WGS) entry which is preliminary data.</text>
</comment>
<proteinExistence type="predicted"/>
<organism evidence="2 3">
    <name type="scientific">Orchesella dallaii</name>
    <dbReference type="NCBI Taxonomy" id="48710"/>
    <lineage>
        <taxon>Eukaryota</taxon>
        <taxon>Metazoa</taxon>
        <taxon>Ecdysozoa</taxon>
        <taxon>Arthropoda</taxon>
        <taxon>Hexapoda</taxon>
        <taxon>Collembola</taxon>
        <taxon>Entomobryomorpha</taxon>
        <taxon>Entomobryoidea</taxon>
        <taxon>Orchesellidae</taxon>
        <taxon>Orchesellinae</taxon>
        <taxon>Orchesella</taxon>
    </lineage>
</organism>
<evidence type="ECO:0000313" key="2">
    <source>
        <dbReference type="EMBL" id="CAL8135092.1"/>
    </source>
</evidence>
<dbReference type="SUPFAM" id="SSF52047">
    <property type="entry name" value="RNI-like"/>
    <property type="match status" value="1"/>
</dbReference>
<protein>
    <recommendedName>
        <fullName evidence="1">F-box domain-containing protein</fullName>
    </recommendedName>
</protein>
<dbReference type="Proteomes" id="UP001642540">
    <property type="component" value="Unassembled WGS sequence"/>
</dbReference>
<accession>A0ABP1RT19</accession>
<name>A0ABP1RT19_9HEXA</name>
<dbReference type="Gene3D" id="3.80.10.10">
    <property type="entry name" value="Ribonuclease Inhibitor"/>
    <property type="match status" value="1"/>
</dbReference>
<dbReference type="EMBL" id="CAXLJM020000107">
    <property type="protein sequence ID" value="CAL8135092.1"/>
    <property type="molecule type" value="Genomic_DNA"/>
</dbReference>
<reference evidence="2 3" key="1">
    <citation type="submission" date="2024-08" db="EMBL/GenBank/DDBJ databases">
        <authorList>
            <person name="Cucini C."/>
            <person name="Frati F."/>
        </authorList>
    </citation>
    <scope>NUCLEOTIDE SEQUENCE [LARGE SCALE GENOMIC DNA]</scope>
</reference>
<dbReference type="InterPro" id="IPR001810">
    <property type="entry name" value="F-box_dom"/>
</dbReference>
<dbReference type="InterPro" id="IPR032675">
    <property type="entry name" value="LRR_dom_sf"/>
</dbReference>
<sequence length="501" mass="58231">MDQTVEELPQHNPLLNEVILKGFFRFCSLPDLANCRLVCKTWESAAQPLWYERATVQIVPTIFTTEEEGQADILNIQFRPSIFQSYLLKGLNLNSDSEWMQSFWTSCRDFIVHLTIKNCTIDYLATGTLQDLLYRCTPNLKTLKLEKFHMLKDTEAEGEEAETKRFAPFGDVAYDVEQRNLKKLTIGISDQDLPLSLGDILKLYPCLENLRVHCVSTLRYTGLLVNGLLNDMLNMTMSYKLRNLKTLDIIGASNGSEVHPGTLDTRTVEYLREMKLPLECLTIELARDTTFENVQEIFSLYANSLKKLDIFRPAPSLPFPTFPCNAPLKFLTVLRMQDNMCKDMSFLKLLPSLEILHICEVELQSWAYRPTQFSSNIIKNTNEGKMRGFKSETVKEFRFDFPCEPDEIKKLIRWMPNVQRLMMRLRTETLELACKGWPSLTAVGAMHIVCEHAYNLHIKTGMLYSLKNLTNFHYMDPHYHHPNLMDNTGFFRYRKDARFWF</sequence>